<keyword evidence="4" id="KW-1185">Reference proteome</keyword>
<dbReference type="EMBL" id="FYDG01000021">
    <property type="protein sequence ID" value="SNB82600.1"/>
    <property type="molecule type" value="Genomic_DNA"/>
</dbReference>
<dbReference type="InterPro" id="IPR027417">
    <property type="entry name" value="P-loop_NTPase"/>
</dbReference>
<dbReference type="CDD" id="cd00267">
    <property type="entry name" value="ABC_ATPase"/>
    <property type="match status" value="1"/>
</dbReference>
<name>A0A212SAS2_RHOAC</name>
<reference evidence="4" key="1">
    <citation type="submission" date="2017-06" db="EMBL/GenBank/DDBJ databases">
        <authorList>
            <person name="Varghese N."/>
            <person name="Submissions S."/>
        </authorList>
    </citation>
    <scope>NUCLEOTIDE SEQUENCE [LARGE SCALE GENOMIC DNA]</scope>
    <source>
        <strain evidence="4">DSM 137</strain>
    </source>
</reference>
<evidence type="ECO:0000259" key="2">
    <source>
        <dbReference type="Pfam" id="PF13166"/>
    </source>
</evidence>
<evidence type="ECO:0000313" key="3">
    <source>
        <dbReference type="EMBL" id="SNB82600.1"/>
    </source>
</evidence>
<dbReference type="Proteomes" id="UP000198418">
    <property type="component" value="Unassembled WGS sequence"/>
</dbReference>
<evidence type="ECO:0000313" key="4">
    <source>
        <dbReference type="Proteomes" id="UP000198418"/>
    </source>
</evidence>
<dbReference type="SUPFAM" id="SSF52540">
    <property type="entry name" value="P-loop containing nucleoside triphosphate hydrolases"/>
    <property type="match status" value="1"/>
</dbReference>
<accession>A0A212SAS2</accession>
<gene>
    <name evidence="3" type="ORF">SAMN06265338_12125</name>
</gene>
<dbReference type="PANTHER" id="PTHR32182:SF22">
    <property type="entry name" value="ATP-DEPENDENT ENDONUCLEASE, OLD FAMILY-RELATED"/>
    <property type="match status" value="1"/>
</dbReference>
<dbReference type="OrthoDB" id="9789562at2"/>
<dbReference type="PANTHER" id="PTHR32182">
    <property type="entry name" value="DNA REPLICATION AND REPAIR PROTEIN RECF"/>
    <property type="match status" value="1"/>
</dbReference>
<feature type="domain" description="Protein CR006 P-loop" evidence="2">
    <location>
        <begin position="387"/>
        <end position="803"/>
    </location>
</feature>
<dbReference type="Pfam" id="PF13166">
    <property type="entry name" value="AAA_13"/>
    <property type="match status" value="1"/>
</dbReference>
<dbReference type="GO" id="GO:0006302">
    <property type="term" value="P:double-strand break repair"/>
    <property type="evidence" value="ECO:0007669"/>
    <property type="project" value="TreeGrafter"/>
</dbReference>
<dbReference type="RefSeq" id="WP_088522402.1">
    <property type="nucleotide sequence ID" value="NZ_FYDG01000021.1"/>
</dbReference>
<dbReference type="AlphaFoldDB" id="A0A212SAS2"/>
<protein>
    <submittedName>
        <fullName evidence="3">AAA domain-containing protein</fullName>
    </submittedName>
</protein>
<dbReference type="Gene3D" id="3.40.50.300">
    <property type="entry name" value="P-loop containing nucleotide triphosphate hydrolases"/>
    <property type="match status" value="2"/>
</dbReference>
<feature type="compositionally biased region" description="Basic residues" evidence="1">
    <location>
        <begin position="882"/>
        <end position="898"/>
    </location>
</feature>
<dbReference type="InterPro" id="IPR026866">
    <property type="entry name" value="CR006_AAA"/>
</dbReference>
<evidence type="ECO:0000256" key="1">
    <source>
        <dbReference type="SAM" id="MobiDB-lite"/>
    </source>
</evidence>
<feature type="region of interest" description="Disordered" evidence="1">
    <location>
        <begin position="870"/>
        <end position="898"/>
    </location>
</feature>
<sequence length="898" mass="97378">MGAVEEILDWSATKLAPWRQDALRRLAGAASLSGQDETELLNLIKEKAGFPLAAKPQAPTPLSKAHLASVASGSPLQIKGIRNVKNVNRLVPAAALSFTPNGMTIVYGRNGSGKSGFVRIFRTACRTRTDNPAKLKVLADVYGSSGGPQEAEIIVDLGGGDVVVPWTAGAPASEALLQVAVFDSNAAQLYVDGGNQIQFLPFGLALPHKLNELCLTLRDKLEAERKPITDQVALVTVAFETPRTTKAQTFYAGLNGKTTDAQIDAAATFSPDDEKRIDELTRILAANTASAADVTALSTWVKNLASESASLGQAFSDKQLDGYRNLKQQSIDARTAAGTKAADLFSSEPLPGVGGETWRRLWLAARDYSITDAYAGREFPVLRTPEATETCVLCQQPLSAEASDRMGRFQAFVSGSLAATADQAETAVTQAIASLPQVEIFASKDWATRLEQIRKRNAELADAVTSFKKEVEARRATALASLRTPETPPSPLAVAALVSPHGALQDLSTVLSAEADALAKADQSGERAKLETERAELADRKILAAGRDRVIKRRDLLKKDALYTAALAEVQTKGITQKANELVDTHLTKIVTDHFEFERKTLEITHLKVGLARKSGQTKAAFQTNPGTTLTKLTSEILSEGEQRALALAAFLTEIAVTEGAGPIVIDDPVSSLDRDRGLKVAARIVAEAHKRQVIVFTHDLIFFNDLCREADDLGVTTETIALFADSANAGKVDPAGVSWKGLSVTKRLARIRNDFSPLKKLHASSPSDYEFKVKHLYGRLRDSYERLVEEHIFCDVVRRGVDRIETQKLRLVHLSDALAIRFHDGMTKANTHSHDNPASETVSTPDPAAFESDLAFIEQLIADIKAESISAESRAEEPRPKRPRVVPRRYRARRGRE</sequence>
<organism evidence="3 4">
    <name type="scientific">Rhodoblastus acidophilus</name>
    <name type="common">Rhodopseudomonas acidophila</name>
    <dbReference type="NCBI Taxonomy" id="1074"/>
    <lineage>
        <taxon>Bacteria</taxon>
        <taxon>Pseudomonadati</taxon>
        <taxon>Pseudomonadota</taxon>
        <taxon>Alphaproteobacteria</taxon>
        <taxon>Hyphomicrobiales</taxon>
        <taxon>Rhodoblastaceae</taxon>
        <taxon>Rhodoblastus</taxon>
    </lineage>
</organism>
<proteinExistence type="predicted"/>
<dbReference type="GO" id="GO:0000731">
    <property type="term" value="P:DNA synthesis involved in DNA repair"/>
    <property type="evidence" value="ECO:0007669"/>
    <property type="project" value="TreeGrafter"/>
</dbReference>